<feature type="domain" description="Hydantoinase A/oxoprolinase" evidence="2">
    <location>
        <begin position="204"/>
        <end position="491"/>
    </location>
</feature>
<dbReference type="RefSeq" id="WP_313913839.1">
    <property type="nucleotide sequence ID" value="NZ_CP135076.1"/>
</dbReference>
<evidence type="ECO:0000313" key="6">
    <source>
        <dbReference type="Proteomes" id="UP001302249"/>
    </source>
</evidence>
<dbReference type="Pfam" id="PF02538">
    <property type="entry name" value="Hydantoinase_B"/>
    <property type="match status" value="1"/>
</dbReference>
<feature type="domain" description="Hydantoinase B/oxoprolinase" evidence="3">
    <location>
        <begin position="684"/>
        <end position="1197"/>
    </location>
</feature>
<evidence type="ECO:0000259" key="3">
    <source>
        <dbReference type="Pfam" id="PF02538"/>
    </source>
</evidence>
<dbReference type="InterPro" id="IPR008040">
    <property type="entry name" value="Hydant_A_N"/>
</dbReference>
<accession>A0ABZ0B7R8</accession>
<evidence type="ECO:0000313" key="5">
    <source>
        <dbReference type="EMBL" id="WNO52913.1"/>
    </source>
</evidence>
<dbReference type="PANTHER" id="PTHR11365">
    <property type="entry name" value="5-OXOPROLINASE RELATED"/>
    <property type="match status" value="1"/>
</dbReference>
<evidence type="ECO:0000256" key="1">
    <source>
        <dbReference type="ARBA" id="ARBA00010403"/>
    </source>
</evidence>
<dbReference type="PANTHER" id="PTHR11365:SF23">
    <property type="entry name" value="HYPOTHETICAL 5-OXOPROLINASE (EUROFUNG)-RELATED"/>
    <property type="match status" value="1"/>
</dbReference>
<dbReference type="Pfam" id="PF01968">
    <property type="entry name" value="Hydantoinase_A"/>
    <property type="match status" value="1"/>
</dbReference>
<dbReference type="InterPro" id="IPR003692">
    <property type="entry name" value="Hydantoinase_B"/>
</dbReference>
<evidence type="ECO:0000259" key="4">
    <source>
        <dbReference type="Pfam" id="PF05378"/>
    </source>
</evidence>
<dbReference type="InterPro" id="IPR045079">
    <property type="entry name" value="Oxoprolinase-like"/>
</dbReference>
<keyword evidence="6" id="KW-1185">Reference proteome</keyword>
<dbReference type="Proteomes" id="UP001302249">
    <property type="component" value="Chromosome"/>
</dbReference>
<protein>
    <submittedName>
        <fullName evidence="5">Hydantoinase B/oxoprolinase family protein</fullName>
    </submittedName>
</protein>
<proteinExistence type="inferred from homology"/>
<reference evidence="5 6" key="1">
    <citation type="submission" date="2023-09" db="EMBL/GenBank/DDBJ databases">
        <authorList>
            <person name="Rey-Velasco X."/>
        </authorList>
    </citation>
    <scope>NUCLEOTIDE SEQUENCE [LARGE SCALE GENOMIC DNA]</scope>
    <source>
        <strain evidence="5 6">W311</strain>
    </source>
</reference>
<name>A0ABZ0B7R8_9SPHN</name>
<evidence type="ECO:0000259" key="2">
    <source>
        <dbReference type="Pfam" id="PF01968"/>
    </source>
</evidence>
<comment type="similarity">
    <text evidence="1">Belongs to the oxoprolinase family.</text>
</comment>
<feature type="domain" description="Hydantoinase/oxoprolinase N-terminal" evidence="4">
    <location>
        <begin position="9"/>
        <end position="184"/>
    </location>
</feature>
<dbReference type="InterPro" id="IPR002821">
    <property type="entry name" value="Hydantoinase_A"/>
</dbReference>
<gene>
    <name evidence="5" type="ORF">RPR59_10645</name>
</gene>
<dbReference type="Pfam" id="PF05378">
    <property type="entry name" value="Hydant_A_N"/>
    <property type="match status" value="1"/>
</dbReference>
<sequence length="1197" mass="127269">MAADSNWQFWIDRGGTFTDVVAREPGGTIRSMKLLSENAEQYDDAAVEGIRRITAQAGAALSDVAAVKMGTTVATNALLEHKGEPTLLAITKGFGDALRIGYQDRPDLFAREIRLPDQAYDRVVEIDERVTADGEVLTPLDEDAARADLQRAYDAGLRSIAIVLMHGYRYTDHEKRLEGIARDIGFTQISTGHEVAALVKLVGRGETTVIDAYLSPVLRRYVDRVAGALGDDTQLLFMQSNGGLAEAQSFRGKDAILSGPAGGIVGMAATANSAGIDRVIGFDMGGTSTDVSHHAGEYERTGEAIVAGMRVRAPMLQIHTVAAGGGSICSFDGMRLTVGPESAGADPGPACYRKGGPLTVTDCNVLLGRIQADHFPRVFGPDADQPIDTRAVRKRFEELADEVERATGKRQSPEELAEGFLAIAVAAMANAIKTISVAKGHDLARYTLASFGGAGGQHACLVADTLGIDRVMIHPLAGVLSAFGMGLATQRVMREATVAEPLDGGSERGLETLAALERDASADLAEQGAGTERVERRFKLRYAGADSVLTLPAEPLDTLAARFTERHRTRFGFAQEDTPLVIDSAEVEAIGPALAAEAGFPTGAGADPAIVATHIHGESRDVPLFDREHLPAGWTQDGPAIVVDGSGTTLIAPGWRGEIDDAANLMIARVAARRAVTAAGTEVDPVRLELFNNLFMAIAQQMGVALQQTAYSVNIKERLDFSCAVFDRSGNLVANAPHMPVHLGSMGESIRAVMANRGSSADGRGIRRGDVYALNNPYHGGTHLPDVTVIMPVFATEAATAPDFYVAARGHQADIGGKTPGSMPSDSRTIEEEGILIDDFLLVDEGRFREADLRELLASGPMPARNPDQNAGDIRAQIAACARGANELLRIAGDQGLDVLTAYMGHVQDNAEEMVRQRLARISDGQFRYEMDNGAHVAVAVTVDPQARSARIDFTGSSDQRGDNFNAPFSIVRAALLYVARTLVDEDIPMNDGCLAPFDIVVSENSMLNPAYPAAVVAGNVEVSQVVTDALFGAFRACAAAQGTMNNFTFGDDRYQYYETICGGSGAGEGYAGTSAVQTNMTNSRMTDPEIFETRFPVLLEEFSIRRGSGGAGTWRGGDGTVRRIRFTAPVTASILSNRRKVPPFGLAGGETGAPGRNRVERADGSIEQLESCATVEMRRGDVFIIETPGGGGYGEP</sequence>
<dbReference type="EMBL" id="CP135076">
    <property type="protein sequence ID" value="WNO52913.1"/>
    <property type="molecule type" value="Genomic_DNA"/>
</dbReference>
<organism evidence="5 6">
    <name type="scientific">Stakelama saccharophila</name>
    <dbReference type="NCBI Taxonomy" id="3075605"/>
    <lineage>
        <taxon>Bacteria</taxon>
        <taxon>Pseudomonadati</taxon>
        <taxon>Pseudomonadota</taxon>
        <taxon>Alphaproteobacteria</taxon>
        <taxon>Sphingomonadales</taxon>
        <taxon>Sphingomonadaceae</taxon>
        <taxon>Stakelama</taxon>
    </lineage>
</organism>